<protein>
    <submittedName>
        <fullName evidence="1">Uncharacterized protein</fullName>
    </submittedName>
</protein>
<reference evidence="1 2" key="1">
    <citation type="submission" date="2019-03" db="EMBL/GenBank/DDBJ databases">
        <title>Single cell metagenomics reveals metabolic interactions within the superorganism composed of flagellate Streblomastix strix and complex community of Bacteroidetes bacteria on its surface.</title>
        <authorList>
            <person name="Treitli S.C."/>
            <person name="Kolisko M."/>
            <person name="Husnik F."/>
            <person name="Keeling P."/>
            <person name="Hampl V."/>
        </authorList>
    </citation>
    <scope>NUCLEOTIDE SEQUENCE [LARGE SCALE GENOMIC DNA]</scope>
    <source>
        <strain evidence="1">ST1C</strain>
    </source>
</reference>
<gene>
    <name evidence="1" type="ORF">EZS28_026622</name>
</gene>
<dbReference type="Proteomes" id="UP000324800">
    <property type="component" value="Unassembled WGS sequence"/>
</dbReference>
<dbReference type="OrthoDB" id="6252103at2759"/>
<dbReference type="EMBL" id="SNRW01009535">
    <property type="protein sequence ID" value="KAA6377851.1"/>
    <property type="molecule type" value="Genomic_DNA"/>
</dbReference>
<accession>A0A5J4V6R0</accession>
<comment type="caution">
    <text evidence="1">The sequence shown here is derived from an EMBL/GenBank/DDBJ whole genome shotgun (WGS) entry which is preliminary data.</text>
</comment>
<proteinExistence type="predicted"/>
<dbReference type="Gene3D" id="2.130.10.10">
    <property type="entry name" value="YVTN repeat-like/Quinoprotein amine dehydrogenase"/>
    <property type="match status" value="1"/>
</dbReference>
<evidence type="ECO:0000313" key="1">
    <source>
        <dbReference type="EMBL" id="KAA6377851.1"/>
    </source>
</evidence>
<evidence type="ECO:0000313" key="2">
    <source>
        <dbReference type="Proteomes" id="UP000324800"/>
    </source>
</evidence>
<name>A0A5J4V6R0_9EUKA</name>
<dbReference type="SUPFAM" id="SSF50978">
    <property type="entry name" value="WD40 repeat-like"/>
    <property type="match status" value="1"/>
</dbReference>
<dbReference type="InterPro" id="IPR015943">
    <property type="entry name" value="WD40/YVTN_repeat-like_dom_sf"/>
</dbReference>
<dbReference type="InterPro" id="IPR036322">
    <property type="entry name" value="WD40_repeat_dom_sf"/>
</dbReference>
<sequence length="136" mass="15579">MQSQTIRYELKIAIRSNSLTRHIRLKQMNNSANFQNIDYLLDKSQFIAYSSGQFATYFDALKGKQLREVELSYKEIFDIAVDPTGLKFSLVRADQLVKLFDQGEGKITHIGHGHSDPITFVVKRVTEVCPQVVEIQ</sequence>
<organism evidence="1 2">
    <name type="scientific">Streblomastix strix</name>
    <dbReference type="NCBI Taxonomy" id="222440"/>
    <lineage>
        <taxon>Eukaryota</taxon>
        <taxon>Metamonada</taxon>
        <taxon>Preaxostyla</taxon>
        <taxon>Oxymonadida</taxon>
        <taxon>Streblomastigidae</taxon>
        <taxon>Streblomastix</taxon>
    </lineage>
</organism>
<dbReference type="AlphaFoldDB" id="A0A5J4V6R0"/>